<accession>A0A0M3KF61</accession>
<protein>
    <submittedName>
        <fullName evidence="1 3">Uncharacterized protein</fullName>
    </submittedName>
</protein>
<dbReference type="AlphaFoldDB" id="A0A0M3KF61"/>
<dbReference type="EMBL" id="UYRR01036453">
    <property type="protein sequence ID" value="VDK67079.1"/>
    <property type="molecule type" value="Genomic_DNA"/>
</dbReference>
<evidence type="ECO:0000313" key="2">
    <source>
        <dbReference type="Proteomes" id="UP000267096"/>
    </source>
</evidence>
<dbReference type="Proteomes" id="UP000267096">
    <property type="component" value="Unassembled WGS sequence"/>
</dbReference>
<proteinExistence type="predicted"/>
<keyword evidence="2" id="KW-1185">Reference proteome</keyword>
<sequence>MTALHLIKTLPQQCYQLTSRQQLRRVFQQLLPLQNHLIMLRMNLESPRLMFRRCFVSVNCDKRKESD</sequence>
<evidence type="ECO:0000313" key="1">
    <source>
        <dbReference type="EMBL" id="VDK67079.1"/>
    </source>
</evidence>
<gene>
    <name evidence="1" type="ORF">ASIM_LOCUS19009</name>
</gene>
<name>A0A0M3KF61_ANISI</name>
<dbReference type="WBParaSite" id="ASIM_0001962001-mRNA-1">
    <property type="protein sequence ID" value="ASIM_0001962001-mRNA-1"/>
    <property type="gene ID" value="ASIM_0001962001"/>
</dbReference>
<evidence type="ECO:0000313" key="3">
    <source>
        <dbReference type="WBParaSite" id="ASIM_0001962001-mRNA-1"/>
    </source>
</evidence>
<organism evidence="3">
    <name type="scientific">Anisakis simplex</name>
    <name type="common">Herring worm</name>
    <dbReference type="NCBI Taxonomy" id="6269"/>
    <lineage>
        <taxon>Eukaryota</taxon>
        <taxon>Metazoa</taxon>
        <taxon>Ecdysozoa</taxon>
        <taxon>Nematoda</taxon>
        <taxon>Chromadorea</taxon>
        <taxon>Rhabditida</taxon>
        <taxon>Spirurina</taxon>
        <taxon>Ascaridomorpha</taxon>
        <taxon>Ascaridoidea</taxon>
        <taxon>Anisakidae</taxon>
        <taxon>Anisakis</taxon>
        <taxon>Anisakis simplex complex</taxon>
    </lineage>
</organism>
<reference evidence="3" key="1">
    <citation type="submission" date="2017-02" db="UniProtKB">
        <authorList>
            <consortium name="WormBaseParasite"/>
        </authorList>
    </citation>
    <scope>IDENTIFICATION</scope>
</reference>
<reference evidence="1 2" key="2">
    <citation type="submission" date="2018-11" db="EMBL/GenBank/DDBJ databases">
        <authorList>
            <consortium name="Pathogen Informatics"/>
        </authorList>
    </citation>
    <scope>NUCLEOTIDE SEQUENCE [LARGE SCALE GENOMIC DNA]</scope>
</reference>